<evidence type="ECO:0000313" key="5">
    <source>
        <dbReference type="EMBL" id="MEV8468051.1"/>
    </source>
</evidence>
<dbReference type="RefSeq" id="WP_366194005.1">
    <property type="nucleotide sequence ID" value="NZ_JBFBVU010000021.1"/>
</dbReference>
<dbReference type="PANTHER" id="PTHR43179">
    <property type="entry name" value="RHAMNOSYLTRANSFERASE WBBL"/>
    <property type="match status" value="1"/>
</dbReference>
<evidence type="ECO:0000256" key="3">
    <source>
        <dbReference type="ARBA" id="ARBA00022679"/>
    </source>
</evidence>
<dbReference type="SUPFAM" id="SSF53756">
    <property type="entry name" value="UDP-Glycosyltransferase/glycogen phosphorylase"/>
    <property type="match status" value="1"/>
</dbReference>
<dbReference type="InterPro" id="IPR001173">
    <property type="entry name" value="Glyco_trans_2-like"/>
</dbReference>
<dbReference type="Proteomes" id="UP001553161">
    <property type="component" value="Unassembled WGS sequence"/>
</dbReference>
<protein>
    <submittedName>
        <fullName evidence="5">Glycosyltransferase</fullName>
        <ecNumber evidence="5">2.4.-.-</ecNumber>
    </submittedName>
</protein>
<keyword evidence="6" id="KW-1185">Reference proteome</keyword>
<keyword evidence="3 5" id="KW-0808">Transferase</keyword>
<dbReference type="Gene3D" id="3.90.550.10">
    <property type="entry name" value="Spore Coat Polysaccharide Biosynthesis Protein SpsA, Chain A"/>
    <property type="match status" value="1"/>
</dbReference>
<feature type="domain" description="Glycosyltransferase 2-like" evidence="4">
    <location>
        <begin position="188"/>
        <end position="312"/>
    </location>
</feature>
<evidence type="ECO:0000256" key="2">
    <source>
        <dbReference type="ARBA" id="ARBA00022676"/>
    </source>
</evidence>
<dbReference type="PANTHER" id="PTHR43179:SF12">
    <property type="entry name" value="GALACTOFURANOSYLTRANSFERASE GLFT2"/>
    <property type="match status" value="1"/>
</dbReference>
<dbReference type="GO" id="GO:0016757">
    <property type="term" value="F:glycosyltransferase activity"/>
    <property type="evidence" value="ECO:0007669"/>
    <property type="project" value="UniProtKB-KW"/>
</dbReference>
<dbReference type="Gene3D" id="3.40.50.2000">
    <property type="entry name" value="Glycogen Phosphorylase B"/>
    <property type="match status" value="2"/>
</dbReference>
<accession>A0ABV3L9B9</accession>
<name>A0ABV3L9B9_9RHOB</name>
<dbReference type="Pfam" id="PF00535">
    <property type="entry name" value="Glycos_transf_2"/>
    <property type="match status" value="1"/>
</dbReference>
<dbReference type="InterPro" id="IPR029044">
    <property type="entry name" value="Nucleotide-diphossugar_trans"/>
</dbReference>
<dbReference type="SUPFAM" id="SSF53448">
    <property type="entry name" value="Nucleotide-diphospho-sugar transferases"/>
    <property type="match status" value="1"/>
</dbReference>
<dbReference type="Pfam" id="PF13692">
    <property type="entry name" value="Glyco_trans_1_4"/>
    <property type="match status" value="1"/>
</dbReference>
<sequence>MTLLVRLFHRFADEQARIEQPGFLLKAPGGGQFGIVTGSRVERCRRIVEGVAPGAEVALVCKSTRAEARADLGTMSADGRFVLDLPVGHSTPWLVLKVDGERHEYPLPPISRTRRIWSRVAVLPRFLRTTSRLLPDGIRWRFAQDLEARERIKRRLGFAQQAVWTDLDPRFLDPAPEETRAPDLRPVTVILPVHNAFDLLAPVLDRIHRHTDVPWRMILVEDASTDDRVRPLLRDWAAEMNQIEAGRVELIEQDQNQGFVASVNTAFARAVEIGQDVVLLNSDCFLPEAWASRMLAPLRAQRHVATVTPMANDAELLSVPVLARRGPLAEGAVDHIDAAARMAELPPSLTPLPTGVGFCMAIDIDYLRKAPAFDTAFGTGYGEEVDWCQKIRALGGFHCAHPGVFVEHRGAASFGIEQKAARIRENDRLIAQRHPEFARQVQRFVSDDPLLTERLFLACAWIGAHGDAPVPVFLAHSLGGGADAMVQARIRARTRAGLGAVVLRVGGVQRWQLEAHTPQGVTKGATGDFAMIEKLLSGVTSRHVTYACGVGDPWAHELPRHLAWLRRRPSDLLEIEVHDFFPISPSQTLLDGQGFYTGVPHPPDAGSAHVFRGRGGLRVPLEAWQANWQGVMRAASRVTVFSQSSFDIMAAVYPKAVDRIVVQPHPLGNLPPALPRPEADAAPVVGVLGHIRKHKGAALLRDMSHRLARGGQARLVVLGTVEPSFRLARGATIHGAYRTSDIPALVRRYGITCWMIPSIWPETFSFVTHEALATGLPVFAYDLGGQGDALRAAPNGHPLPFVPGGDAVTFAAGMEQAGVIGAAKERVPMLRRAGLAAQT</sequence>
<comment type="caution">
    <text evidence="5">The sequence shown here is derived from an EMBL/GenBank/DDBJ whole genome shotgun (WGS) entry which is preliminary data.</text>
</comment>
<proteinExistence type="inferred from homology"/>
<dbReference type="EMBL" id="JBFBVU010000021">
    <property type="protein sequence ID" value="MEV8468051.1"/>
    <property type="molecule type" value="Genomic_DNA"/>
</dbReference>
<reference evidence="5 6" key="1">
    <citation type="submission" date="2024-07" db="EMBL/GenBank/DDBJ databases">
        <authorList>
            <person name="Kang M."/>
        </authorList>
    </citation>
    <scope>NUCLEOTIDE SEQUENCE [LARGE SCALE GENOMIC DNA]</scope>
    <source>
        <strain evidence="5 6">DFM31</strain>
    </source>
</reference>
<evidence type="ECO:0000313" key="6">
    <source>
        <dbReference type="Proteomes" id="UP001553161"/>
    </source>
</evidence>
<gene>
    <name evidence="5" type="ORF">AB0T83_14840</name>
</gene>
<organism evidence="5 6">
    <name type="scientific">Meridianimarinicoccus marinus</name>
    <dbReference type="NCBI Taxonomy" id="3231483"/>
    <lineage>
        <taxon>Bacteria</taxon>
        <taxon>Pseudomonadati</taxon>
        <taxon>Pseudomonadota</taxon>
        <taxon>Alphaproteobacteria</taxon>
        <taxon>Rhodobacterales</taxon>
        <taxon>Paracoccaceae</taxon>
        <taxon>Meridianimarinicoccus</taxon>
    </lineage>
</organism>
<evidence type="ECO:0000256" key="1">
    <source>
        <dbReference type="ARBA" id="ARBA00006739"/>
    </source>
</evidence>
<evidence type="ECO:0000259" key="4">
    <source>
        <dbReference type="Pfam" id="PF00535"/>
    </source>
</evidence>
<dbReference type="EC" id="2.4.-.-" evidence="5"/>
<comment type="similarity">
    <text evidence="1">Belongs to the glycosyltransferase 2 family.</text>
</comment>
<keyword evidence="2 5" id="KW-0328">Glycosyltransferase</keyword>